<dbReference type="Gene3D" id="2.30.30.140">
    <property type="match status" value="1"/>
</dbReference>
<dbReference type="InterPro" id="IPR004087">
    <property type="entry name" value="KH_dom"/>
</dbReference>
<dbReference type="Pfam" id="PF17904">
    <property type="entry name" value="KH_9"/>
    <property type="match status" value="1"/>
</dbReference>
<evidence type="ECO:0000259" key="3">
    <source>
        <dbReference type="SMART" id="SM00322"/>
    </source>
</evidence>
<dbReference type="CDD" id="cd22426">
    <property type="entry name" value="KH_I_FMR1_FXR_rpt2"/>
    <property type="match status" value="1"/>
</dbReference>
<keyword evidence="1" id="KW-0694">RNA-binding</keyword>
<dbReference type="Gene3D" id="3.30.1370.10">
    <property type="entry name" value="K Homology domain, type 1"/>
    <property type="match status" value="2"/>
</dbReference>
<proteinExistence type="predicted"/>
<dbReference type="SMART" id="SM00322">
    <property type="entry name" value="KH"/>
    <property type="match status" value="2"/>
</dbReference>
<feature type="compositionally biased region" description="Low complexity" evidence="2">
    <location>
        <begin position="433"/>
        <end position="448"/>
    </location>
</feature>
<dbReference type="GO" id="GO:0003723">
    <property type="term" value="F:RNA binding"/>
    <property type="evidence" value="ECO:0007669"/>
    <property type="project" value="UniProtKB-UniRule"/>
</dbReference>
<protein>
    <recommendedName>
        <fullName evidence="3">K Homology domain-containing protein</fullName>
    </recommendedName>
</protein>
<name>A0ABD2M5H7_9BILA</name>
<sequence>MEVEVKQQEGFYLKAFVTDVGENSLDVVYDRGCRKPETVEFSQCRAVTIENAQQKRPSKCGDIVDALVPIDKNNDDFQAYKKMKIREIKGDFAVVCSVDNAGDGNVSALGSEVIPLDQCRHPAMCAQIDASSVKQCAISVPDDLVNYFVRGEDTFKMLLEAVSKVLIKFDQENKQIVVKSFFAGALKKVQILKDTFLLHSRQKMMLLNRHEETMKMLAAQEPPDEFFEEFEVQTAMMGLAIGSQGANISSVRKLEGVKEILVDDSQRAQGFCKIKIYATNPEIAEQARNMLEFLQKHVKVPHDKVGQMIGKQGKSIQDIVDKSGVVRVQIGEENPEHGLVDFTFTGTRESIANAELMVEFLLKHIKEMDEIREEEEECKRKLFSSRHSPFPYQPNNGWPSHQLNASQRASINGGGGGATNRRVHNQSSKWVERVQQQPMPGQPVPQHVGGKGGGGGQKHRAGGGGGGGGRRSQAPQRNRRDKADDE</sequence>
<dbReference type="PROSITE" id="PS50084">
    <property type="entry name" value="KH_TYPE_1"/>
    <property type="match status" value="2"/>
</dbReference>
<dbReference type="PANTHER" id="PTHR10603">
    <property type="entry name" value="FRAGILE X MENTAL RETARDATION SYNDROME-RELATED PROTEIN"/>
    <property type="match status" value="1"/>
</dbReference>
<dbReference type="InterPro" id="IPR040148">
    <property type="entry name" value="FMR1"/>
</dbReference>
<comment type="caution">
    <text evidence="4">The sequence shown here is derived from an EMBL/GenBank/DDBJ whole genome shotgun (WGS) entry which is preliminary data.</text>
</comment>
<keyword evidence="5" id="KW-1185">Reference proteome</keyword>
<dbReference type="SUPFAM" id="SSF54791">
    <property type="entry name" value="Eukaryotic type KH-domain (KH-domain type I)"/>
    <property type="match status" value="2"/>
</dbReference>
<dbReference type="EMBL" id="JBICBT010000127">
    <property type="protein sequence ID" value="KAL3122783.1"/>
    <property type="molecule type" value="Genomic_DNA"/>
</dbReference>
<dbReference type="InterPro" id="IPR036612">
    <property type="entry name" value="KH_dom_type_1_sf"/>
</dbReference>
<evidence type="ECO:0000313" key="4">
    <source>
        <dbReference type="EMBL" id="KAL3122783.1"/>
    </source>
</evidence>
<feature type="domain" description="K Homology" evidence="3">
    <location>
        <begin position="224"/>
        <end position="296"/>
    </location>
</feature>
<dbReference type="Pfam" id="PF18336">
    <property type="entry name" value="Tudor_FRX1"/>
    <property type="match status" value="1"/>
</dbReference>
<feature type="region of interest" description="Disordered" evidence="2">
    <location>
        <begin position="385"/>
        <end position="486"/>
    </location>
</feature>
<gene>
    <name evidence="4" type="ORF">niasHT_008473</name>
</gene>
<evidence type="ECO:0000256" key="2">
    <source>
        <dbReference type="SAM" id="MobiDB-lite"/>
    </source>
</evidence>
<dbReference type="PANTHER" id="PTHR10603:SF7">
    <property type="entry name" value="FRAGILE X MESSENGER RIBONUCLEOPROTEIN 1 HOMOLOG"/>
    <property type="match status" value="1"/>
</dbReference>
<feature type="domain" description="K Homology" evidence="3">
    <location>
        <begin position="297"/>
        <end position="363"/>
    </location>
</feature>
<dbReference type="Proteomes" id="UP001620626">
    <property type="component" value="Unassembled WGS sequence"/>
</dbReference>
<dbReference type="AlphaFoldDB" id="A0ABD2M5H7"/>
<dbReference type="InterPro" id="IPR040472">
    <property type="entry name" value="FMRP_KH0"/>
</dbReference>
<feature type="compositionally biased region" description="Polar residues" evidence="2">
    <location>
        <begin position="393"/>
        <end position="410"/>
    </location>
</feature>
<evidence type="ECO:0000313" key="5">
    <source>
        <dbReference type="Proteomes" id="UP001620626"/>
    </source>
</evidence>
<dbReference type="Pfam" id="PF00013">
    <property type="entry name" value="KH_1"/>
    <property type="match status" value="2"/>
</dbReference>
<accession>A0ABD2M5H7</accession>
<dbReference type="InterPro" id="IPR041560">
    <property type="entry name" value="Tudor_FRM1"/>
</dbReference>
<organism evidence="4 5">
    <name type="scientific">Heterodera trifolii</name>
    <dbReference type="NCBI Taxonomy" id="157864"/>
    <lineage>
        <taxon>Eukaryota</taxon>
        <taxon>Metazoa</taxon>
        <taxon>Ecdysozoa</taxon>
        <taxon>Nematoda</taxon>
        <taxon>Chromadorea</taxon>
        <taxon>Rhabditida</taxon>
        <taxon>Tylenchina</taxon>
        <taxon>Tylenchomorpha</taxon>
        <taxon>Tylenchoidea</taxon>
        <taxon>Heteroderidae</taxon>
        <taxon>Heteroderinae</taxon>
        <taxon>Heterodera</taxon>
    </lineage>
</organism>
<feature type="compositionally biased region" description="Gly residues" evidence="2">
    <location>
        <begin position="449"/>
        <end position="470"/>
    </location>
</feature>
<dbReference type="InterPro" id="IPR004088">
    <property type="entry name" value="KH_dom_type_1"/>
</dbReference>
<reference evidence="4 5" key="1">
    <citation type="submission" date="2024-10" db="EMBL/GenBank/DDBJ databases">
        <authorList>
            <person name="Kim D."/>
        </authorList>
    </citation>
    <scope>NUCLEOTIDE SEQUENCE [LARGE SCALE GENOMIC DNA]</scope>
    <source>
        <strain evidence="4">BH-2024</strain>
    </source>
</reference>
<evidence type="ECO:0000256" key="1">
    <source>
        <dbReference type="PROSITE-ProRule" id="PRU00117"/>
    </source>
</evidence>